<dbReference type="Gene3D" id="3.40.1590.10">
    <property type="entry name" value="NMB0488-like"/>
    <property type="match status" value="1"/>
</dbReference>
<reference evidence="3" key="1">
    <citation type="submission" date="2016-10" db="EMBL/GenBank/DDBJ databases">
        <title>CRISPR-Cas defence system in Roseofilum reptotaenium: evidence of a bacteriophage-cyanobacterium arms race in the coral black band disease.</title>
        <authorList>
            <person name="Buerger P."/>
            <person name="Wood-Charlson E.M."/>
            <person name="Weynberg K.D."/>
            <person name="Willis B."/>
            <person name="Van Oppen M.J."/>
        </authorList>
    </citation>
    <scope>NUCLEOTIDE SEQUENCE [LARGE SCALE GENOMIC DNA]</scope>
    <source>
        <strain evidence="3">AO1-A</strain>
    </source>
</reference>
<evidence type="ECO:0000313" key="4">
    <source>
        <dbReference type="Proteomes" id="UP000183940"/>
    </source>
</evidence>
<gene>
    <name evidence="3" type="ORF">BI308_16025</name>
</gene>
<organism evidence="3 4">
    <name type="scientific">Roseofilum reptotaenium AO1-A</name>
    <dbReference type="NCBI Taxonomy" id="1925591"/>
    <lineage>
        <taxon>Bacteria</taxon>
        <taxon>Bacillati</taxon>
        <taxon>Cyanobacteriota</taxon>
        <taxon>Cyanophyceae</taxon>
        <taxon>Desertifilales</taxon>
        <taxon>Desertifilaceae</taxon>
        <taxon>Roseofilum</taxon>
    </lineage>
</organism>
<dbReference type="InterPro" id="IPR037891">
    <property type="entry name" value="Cdil-like_sf"/>
</dbReference>
<keyword evidence="4" id="KW-1185">Reference proteome</keyword>
<protein>
    <recommendedName>
        <fullName evidence="2">Knr4/Smi1-like domain-containing protein</fullName>
    </recommendedName>
</protein>
<keyword evidence="1" id="KW-0812">Transmembrane</keyword>
<dbReference type="SMART" id="SM00860">
    <property type="entry name" value="SMI1_KNR4"/>
    <property type="match status" value="1"/>
</dbReference>
<feature type="transmembrane region" description="Helical" evidence="1">
    <location>
        <begin position="396"/>
        <end position="418"/>
    </location>
</feature>
<dbReference type="Gene3D" id="3.40.1580.10">
    <property type="entry name" value="SMI1/KNR4-like"/>
    <property type="match status" value="1"/>
</dbReference>
<proteinExistence type="predicted"/>
<dbReference type="SUPFAM" id="SSF160631">
    <property type="entry name" value="SMI1/KNR4-like"/>
    <property type="match status" value="1"/>
</dbReference>
<dbReference type="InterPro" id="IPR037883">
    <property type="entry name" value="Knr4/Smi1-like_sf"/>
</dbReference>
<evidence type="ECO:0000256" key="1">
    <source>
        <dbReference type="SAM" id="Phobius"/>
    </source>
</evidence>
<dbReference type="STRING" id="1925591.BI308_16025"/>
<dbReference type="InterPro" id="IPR018958">
    <property type="entry name" value="Knr4/Smi1-like_dom"/>
</dbReference>
<dbReference type="AlphaFoldDB" id="A0A1L9QPE2"/>
<name>A0A1L9QPE2_9CYAN</name>
<dbReference type="Proteomes" id="UP000183940">
    <property type="component" value="Unassembled WGS sequence"/>
</dbReference>
<dbReference type="EMBL" id="MLAW01000029">
    <property type="protein sequence ID" value="OJJ24519.1"/>
    <property type="molecule type" value="Genomic_DNA"/>
</dbReference>
<keyword evidence="1" id="KW-0472">Membrane</keyword>
<accession>A0A1L9QPE2</accession>
<evidence type="ECO:0000259" key="2">
    <source>
        <dbReference type="SMART" id="SM00860"/>
    </source>
</evidence>
<keyword evidence="1" id="KW-1133">Transmembrane helix</keyword>
<comment type="caution">
    <text evidence="3">The sequence shown here is derived from an EMBL/GenBank/DDBJ whole genome shotgun (WGS) entry which is preliminary data.</text>
</comment>
<dbReference type="Pfam" id="PF09346">
    <property type="entry name" value="SMI1_KNR4"/>
    <property type="match status" value="1"/>
</dbReference>
<sequence>MKGCNIHFHQNTIYIICKSRTTFGIWISCLPVFELDRKIDASELGEQVLENLQYSLDQISHDRLKETSEEVLNRLGFNDWEKFDRETVFISLILKEKEIEITPYIPAKDGYGFNPVIQKKLKCDLEVKTIGKLIFDAKLIAEQLNPRKINDMSTLTDALDRIIKWLEIHKPELAHSFQPGLSFDEIQAGEEKIGFKLPADIYELYQWRNGATLDCHFLVFPSMVFLPFDEAIESSMGWNTMVAEDEELYVNEEWYLNEEWCAKSPLFIFINDDIGSCGIPLQIPPNYPEQPVVEWGEGGMPSVYYDSLTAMMLTLAECCETGAYYIDSGGFIIEDVSKSAPIIQKYNSQFYEYDELGRVTAWVETVIIEGEKKEIRTQYDSQYDYNRIATVQRRCLILEIITLLIGLGIPILVAYFVWEKLIQQWWQ</sequence>
<evidence type="ECO:0000313" key="3">
    <source>
        <dbReference type="EMBL" id="OJJ24519.1"/>
    </source>
</evidence>
<feature type="domain" description="Knr4/Smi1-like" evidence="2">
    <location>
        <begin position="180"/>
        <end position="365"/>
    </location>
</feature>